<evidence type="ECO:0000256" key="13">
    <source>
        <dbReference type="HAMAP-Rule" id="MF_00384"/>
    </source>
</evidence>
<dbReference type="PIRSF" id="PIRSF000676">
    <property type="entry name" value="Homoser_kin"/>
    <property type="match status" value="1"/>
</dbReference>
<evidence type="ECO:0000259" key="14">
    <source>
        <dbReference type="Pfam" id="PF00288"/>
    </source>
</evidence>
<dbReference type="GO" id="GO:0004413">
    <property type="term" value="F:homoserine kinase activity"/>
    <property type="evidence" value="ECO:0007669"/>
    <property type="project" value="UniProtKB-UniRule"/>
</dbReference>
<feature type="domain" description="GHMP kinase N-terminal" evidence="14">
    <location>
        <begin position="55"/>
        <end position="137"/>
    </location>
</feature>
<dbReference type="InterPro" id="IPR000870">
    <property type="entry name" value="Homoserine_kinase"/>
</dbReference>
<dbReference type="Proteomes" id="UP000050326">
    <property type="component" value="Unassembled WGS sequence"/>
</dbReference>
<organism evidence="16 17">
    <name type="scientific">Oxobacter pfennigii</name>
    <dbReference type="NCBI Taxonomy" id="36849"/>
    <lineage>
        <taxon>Bacteria</taxon>
        <taxon>Bacillati</taxon>
        <taxon>Bacillota</taxon>
        <taxon>Clostridia</taxon>
        <taxon>Eubacteriales</taxon>
        <taxon>Clostridiaceae</taxon>
        <taxon>Oxobacter</taxon>
    </lineage>
</organism>
<dbReference type="Gene3D" id="3.30.70.890">
    <property type="entry name" value="GHMP kinase, C-terminal domain"/>
    <property type="match status" value="1"/>
</dbReference>
<dbReference type="Gene3D" id="3.30.230.10">
    <property type="match status" value="1"/>
</dbReference>
<dbReference type="GO" id="GO:0005524">
    <property type="term" value="F:ATP binding"/>
    <property type="evidence" value="ECO:0007669"/>
    <property type="project" value="UniProtKB-UniRule"/>
</dbReference>
<dbReference type="AlphaFoldDB" id="A0A0P8WBF6"/>
<evidence type="ECO:0000256" key="8">
    <source>
        <dbReference type="ARBA" id="ARBA00022741"/>
    </source>
</evidence>
<accession>A0A0P8WBF6</accession>
<dbReference type="EC" id="2.7.1.39" evidence="3 13"/>
<dbReference type="SUPFAM" id="SSF54211">
    <property type="entry name" value="Ribosomal protein S5 domain 2-like"/>
    <property type="match status" value="1"/>
</dbReference>
<evidence type="ECO:0000313" key="16">
    <source>
        <dbReference type="EMBL" id="KPU45954.1"/>
    </source>
</evidence>
<comment type="catalytic activity">
    <reaction evidence="11 13">
        <text>L-homoserine + ATP = O-phospho-L-homoserine + ADP + H(+)</text>
        <dbReference type="Rhea" id="RHEA:13985"/>
        <dbReference type="ChEBI" id="CHEBI:15378"/>
        <dbReference type="ChEBI" id="CHEBI:30616"/>
        <dbReference type="ChEBI" id="CHEBI:57476"/>
        <dbReference type="ChEBI" id="CHEBI:57590"/>
        <dbReference type="ChEBI" id="CHEBI:456216"/>
        <dbReference type="EC" id="2.7.1.39"/>
    </reaction>
</comment>
<dbReference type="Pfam" id="PF08544">
    <property type="entry name" value="GHMP_kinases_C"/>
    <property type="match status" value="1"/>
</dbReference>
<dbReference type="RefSeq" id="WP_054873568.1">
    <property type="nucleotide sequence ID" value="NZ_LKET01000016.1"/>
</dbReference>
<feature type="domain" description="GHMP kinase C-terminal" evidence="15">
    <location>
        <begin position="206"/>
        <end position="269"/>
    </location>
</feature>
<dbReference type="GO" id="GO:0005737">
    <property type="term" value="C:cytoplasm"/>
    <property type="evidence" value="ECO:0007669"/>
    <property type="project" value="UniProtKB-SubCell"/>
</dbReference>
<keyword evidence="6 13" id="KW-0808">Transferase</keyword>
<evidence type="ECO:0000256" key="5">
    <source>
        <dbReference type="ARBA" id="ARBA00022605"/>
    </source>
</evidence>
<comment type="pathway">
    <text evidence="1 13">Amino-acid biosynthesis; L-threonine biosynthesis; L-threonine from L-aspartate: step 4/5.</text>
</comment>
<sequence length="294" mass="31574">MVTVRIPATSANLGPGFDCLGMALSIYNTISVELSDKLVIETIQSGTGVEENADNLIFQSFKKLYDSLGKPVPNVKIIQDVNIPISRGLGSSAACIVGGLFAANEMLGKPYSKSKLLELATEIEGHPDNVAPALLGGFVVSVRTDDGIRFLQNNISKNITLMAIIPDFRLSTKKSRGILPTSLDYKDAVHNVSRASLLTASLITGDLTNIKYAVEDKMHQPYRLDLINDGKKVFASAYENGASAVFLSGSGPTLMTIICDISTIDKVKNCCSKLSTNWDIKLLEADNTGAMIVE</sequence>
<evidence type="ECO:0000256" key="11">
    <source>
        <dbReference type="ARBA" id="ARBA00049375"/>
    </source>
</evidence>
<comment type="similarity">
    <text evidence="2 13">Belongs to the GHMP kinase family. Homoserine kinase subfamily.</text>
</comment>
<comment type="caution">
    <text evidence="16">The sequence shown here is derived from an EMBL/GenBank/DDBJ whole genome shotgun (WGS) entry which is preliminary data.</text>
</comment>
<dbReference type="NCBIfam" id="NF002288">
    <property type="entry name" value="PRK01212.1-4"/>
    <property type="match status" value="1"/>
</dbReference>
<keyword evidence="8 13" id="KW-0547">Nucleotide-binding</keyword>
<dbReference type="GO" id="GO:0009088">
    <property type="term" value="P:threonine biosynthetic process"/>
    <property type="evidence" value="ECO:0007669"/>
    <property type="project" value="UniProtKB-UniRule"/>
</dbReference>
<evidence type="ECO:0000259" key="15">
    <source>
        <dbReference type="Pfam" id="PF08544"/>
    </source>
</evidence>
<dbReference type="OrthoDB" id="9769912at2"/>
<reference evidence="16 17" key="1">
    <citation type="submission" date="2015-09" db="EMBL/GenBank/DDBJ databases">
        <title>Genome sequence of Oxobacter pfennigii DSM 3222.</title>
        <authorList>
            <person name="Poehlein A."/>
            <person name="Bengelsdorf F.R."/>
            <person name="Schiel-Bengelsdorf B."/>
            <person name="Duerre P."/>
            <person name="Daniel R."/>
        </authorList>
    </citation>
    <scope>NUCLEOTIDE SEQUENCE [LARGE SCALE GENOMIC DNA]</scope>
    <source>
        <strain evidence="16 17">DSM 3222</strain>
    </source>
</reference>
<evidence type="ECO:0000256" key="12">
    <source>
        <dbReference type="ARBA" id="ARBA00049954"/>
    </source>
</evidence>
<dbReference type="PATRIC" id="fig|36849.3.peg.459"/>
<dbReference type="STRING" id="36849.OXPF_04340"/>
<keyword evidence="7 13" id="KW-0791">Threonine biosynthesis</keyword>
<keyword evidence="13" id="KW-0963">Cytoplasm</keyword>
<evidence type="ECO:0000256" key="4">
    <source>
        <dbReference type="ARBA" id="ARBA00017858"/>
    </source>
</evidence>
<dbReference type="InterPro" id="IPR006204">
    <property type="entry name" value="GHMP_kinase_N_dom"/>
</dbReference>
<dbReference type="InterPro" id="IPR013750">
    <property type="entry name" value="GHMP_kinase_C_dom"/>
</dbReference>
<evidence type="ECO:0000256" key="3">
    <source>
        <dbReference type="ARBA" id="ARBA00012078"/>
    </source>
</evidence>
<proteinExistence type="inferred from homology"/>
<evidence type="ECO:0000256" key="6">
    <source>
        <dbReference type="ARBA" id="ARBA00022679"/>
    </source>
</evidence>
<dbReference type="Pfam" id="PF00288">
    <property type="entry name" value="GHMP_kinases_N"/>
    <property type="match status" value="1"/>
</dbReference>
<dbReference type="PANTHER" id="PTHR20861:SF1">
    <property type="entry name" value="HOMOSERINE KINASE"/>
    <property type="match status" value="1"/>
</dbReference>
<dbReference type="PROSITE" id="PS00627">
    <property type="entry name" value="GHMP_KINASES_ATP"/>
    <property type="match status" value="1"/>
</dbReference>
<comment type="subcellular location">
    <subcellularLocation>
        <location evidence="13">Cytoplasm</location>
    </subcellularLocation>
</comment>
<dbReference type="HAMAP" id="MF_00384">
    <property type="entry name" value="Homoser_kinase"/>
    <property type="match status" value="1"/>
</dbReference>
<keyword evidence="5 13" id="KW-0028">Amino-acid biosynthesis</keyword>
<dbReference type="SUPFAM" id="SSF55060">
    <property type="entry name" value="GHMP Kinase, C-terminal domain"/>
    <property type="match status" value="1"/>
</dbReference>
<name>A0A0P8WBF6_9CLOT</name>
<keyword evidence="9 13" id="KW-0418">Kinase</keyword>
<dbReference type="UniPathway" id="UPA00050">
    <property type="reaction ID" value="UER00064"/>
</dbReference>
<comment type="function">
    <text evidence="12 13">Catalyzes the ATP-dependent phosphorylation of L-homoserine to L-homoserine phosphate.</text>
</comment>
<dbReference type="InterPro" id="IPR020568">
    <property type="entry name" value="Ribosomal_Su5_D2-typ_SF"/>
</dbReference>
<dbReference type="InterPro" id="IPR036554">
    <property type="entry name" value="GHMP_kinase_C_sf"/>
</dbReference>
<keyword evidence="17" id="KW-1185">Reference proteome</keyword>
<keyword evidence="10 13" id="KW-0067">ATP-binding</keyword>
<dbReference type="NCBIfam" id="TIGR00191">
    <property type="entry name" value="thrB"/>
    <property type="match status" value="1"/>
</dbReference>
<evidence type="ECO:0000256" key="10">
    <source>
        <dbReference type="ARBA" id="ARBA00022840"/>
    </source>
</evidence>
<dbReference type="InterPro" id="IPR006203">
    <property type="entry name" value="GHMP_knse_ATP-bd_CS"/>
</dbReference>
<feature type="binding site" evidence="13">
    <location>
        <begin position="84"/>
        <end position="94"/>
    </location>
    <ligand>
        <name>ATP</name>
        <dbReference type="ChEBI" id="CHEBI:30616"/>
    </ligand>
</feature>
<dbReference type="EMBL" id="LKET01000016">
    <property type="protein sequence ID" value="KPU45954.1"/>
    <property type="molecule type" value="Genomic_DNA"/>
</dbReference>
<evidence type="ECO:0000256" key="9">
    <source>
        <dbReference type="ARBA" id="ARBA00022777"/>
    </source>
</evidence>
<dbReference type="PANTHER" id="PTHR20861">
    <property type="entry name" value="HOMOSERINE/4-DIPHOSPHOCYTIDYL-2-C-METHYL-D-ERYTHRITOL KINASE"/>
    <property type="match status" value="1"/>
</dbReference>
<gene>
    <name evidence="13 16" type="primary">thrB</name>
    <name evidence="16" type="ORF">OXPF_04340</name>
</gene>
<protein>
    <recommendedName>
        <fullName evidence="4 13">Homoserine kinase</fullName>
        <shortName evidence="13">HK</shortName>
        <shortName evidence="13">HSK</shortName>
        <ecNumber evidence="3 13">2.7.1.39</ecNumber>
    </recommendedName>
</protein>
<evidence type="ECO:0000256" key="1">
    <source>
        <dbReference type="ARBA" id="ARBA00005015"/>
    </source>
</evidence>
<evidence type="ECO:0000313" key="17">
    <source>
        <dbReference type="Proteomes" id="UP000050326"/>
    </source>
</evidence>
<dbReference type="PRINTS" id="PR00958">
    <property type="entry name" value="HOMSERKINASE"/>
</dbReference>
<evidence type="ECO:0000256" key="2">
    <source>
        <dbReference type="ARBA" id="ARBA00007370"/>
    </source>
</evidence>
<evidence type="ECO:0000256" key="7">
    <source>
        <dbReference type="ARBA" id="ARBA00022697"/>
    </source>
</evidence>
<dbReference type="InterPro" id="IPR014721">
    <property type="entry name" value="Ribsml_uS5_D2-typ_fold_subgr"/>
</dbReference>